<feature type="transmembrane region" description="Helical" evidence="1">
    <location>
        <begin position="29"/>
        <end position="49"/>
    </location>
</feature>
<name>A0ABS8SIS0_DATST</name>
<dbReference type="EMBL" id="JACEIK010000536">
    <property type="protein sequence ID" value="MCD7458725.1"/>
    <property type="molecule type" value="Genomic_DNA"/>
</dbReference>
<feature type="transmembrane region" description="Helical" evidence="1">
    <location>
        <begin position="116"/>
        <end position="136"/>
    </location>
</feature>
<keyword evidence="1" id="KW-1133">Transmembrane helix</keyword>
<keyword evidence="1" id="KW-0472">Membrane</keyword>
<evidence type="ECO:0000256" key="1">
    <source>
        <dbReference type="SAM" id="Phobius"/>
    </source>
</evidence>
<protein>
    <submittedName>
        <fullName evidence="2">Uncharacterized protein</fullName>
    </submittedName>
</protein>
<sequence>MPLLSGRFFEVLVGTRPEPSVNLLSKVGLLYALEPILTIIYVVNMNSIWEKVMSSLRAQIFQRILIQKEHMYCLYANCFGNIFQDLLANPFSTSLLTPMLLLLTFLTVTRPSKFDVYIRLICFMPLFTALPIIDLVSVCRHTQRQATSLKQKWWEHYPYCLLYLPTCTNSRPAHARRL</sequence>
<gene>
    <name evidence="2" type="ORF">HAX54_038980</name>
</gene>
<evidence type="ECO:0000313" key="3">
    <source>
        <dbReference type="Proteomes" id="UP000823775"/>
    </source>
</evidence>
<feature type="transmembrane region" description="Helical" evidence="1">
    <location>
        <begin position="91"/>
        <end position="110"/>
    </location>
</feature>
<dbReference type="Proteomes" id="UP000823775">
    <property type="component" value="Unassembled WGS sequence"/>
</dbReference>
<accession>A0ABS8SIS0</accession>
<keyword evidence="3" id="KW-1185">Reference proteome</keyword>
<keyword evidence="1" id="KW-0812">Transmembrane</keyword>
<organism evidence="2 3">
    <name type="scientific">Datura stramonium</name>
    <name type="common">Jimsonweed</name>
    <name type="synonym">Common thornapple</name>
    <dbReference type="NCBI Taxonomy" id="4076"/>
    <lineage>
        <taxon>Eukaryota</taxon>
        <taxon>Viridiplantae</taxon>
        <taxon>Streptophyta</taxon>
        <taxon>Embryophyta</taxon>
        <taxon>Tracheophyta</taxon>
        <taxon>Spermatophyta</taxon>
        <taxon>Magnoliopsida</taxon>
        <taxon>eudicotyledons</taxon>
        <taxon>Gunneridae</taxon>
        <taxon>Pentapetalae</taxon>
        <taxon>asterids</taxon>
        <taxon>lamiids</taxon>
        <taxon>Solanales</taxon>
        <taxon>Solanaceae</taxon>
        <taxon>Solanoideae</taxon>
        <taxon>Datureae</taxon>
        <taxon>Datura</taxon>
    </lineage>
</organism>
<evidence type="ECO:0000313" key="2">
    <source>
        <dbReference type="EMBL" id="MCD7458725.1"/>
    </source>
</evidence>
<proteinExistence type="predicted"/>
<comment type="caution">
    <text evidence="2">The sequence shown here is derived from an EMBL/GenBank/DDBJ whole genome shotgun (WGS) entry which is preliminary data.</text>
</comment>
<reference evidence="2 3" key="1">
    <citation type="journal article" date="2021" name="BMC Genomics">
        <title>Datura genome reveals duplications of psychoactive alkaloid biosynthetic genes and high mutation rate following tissue culture.</title>
        <authorList>
            <person name="Rajewski A."/>
            <person name="Carter-House D."/>
            <person name="Stajich J."/>
            <person name="Litt A."/>
        </authorList>
    </citation>
    <scope>NUCLEOTIDE SEQUENCE [LARGE SCALE GENOMIC DNA]</scope>
    <source>
        <strain evidence="2">AR-01</strain>
    </source>
</reference>